<dbReference type="Gene3D" id="1.20.120.980">
    <property type="entry name" value="Serine carboxypeptidase S28, SKS domain"/>
    <property type="match status" value="1"/>
</dbReference>
<organism evidence="1 2">
    <name type="scientific">Cyprinus carpio carpio</name>
    <dbReference type="NCBI Taxonomy" id="630221"/>
    <lineage>
        <taxon>Eukaryota</taxon>
        <taxon>Metazoa</taxon>
        <taxon>Chordata</taxon>
        <taxon>Craniata</taxon>
        <taxon>Vertebrata</taxon>
        <taxon>Euteleostomi</taxon>
        <taxon>Actinopterygii</taxon>
        <taxon>Neopterygii</taxon>
        <taxon>Teleostei</taxon>
        <taxon>Ostariophysi</taxon>
        <taxon>Cypriniformes</taxon>
        <taxon>Cyprinidae</taxon>
        <taxon>Cyprininae</taxon>
        <taxon>Cyprinus</taxon>
    </lineage>
</organism>
<evidence type="ECO:0000313" key="1">
    <source>
        <dbReference type="Ensembl" id="ENSCCRP00000099268.1"/>
    </source>
</evidence>
<proteinExistence type="predicted"/>
<dbReference type="GeneTree" id="ENSGT00940000159838"/>
<keyword evidence="2" id="KW-1185">Reference proteome</keyword>
<accession>A0A9J7WX05</accession>
<reference evidence="1" key="2">
    <citation type="submission" date="2025-09" db="UniProtKB">
        <authorList>
            <consortium name="Ensembl"/>
        </authorList>
    </citation>
    <scope>IDENTIFICATION</scope>
</reference>
<dbReference type="InterPro" id="IPR042269">
    <property type="entry name" value="Ser_carbopepase_S28_SKS"/>
</dbReference>
<evidence type="ECO:0000313" key="2">
    <source>
        <dbReference type="Proteomes" id="UP001108240"/>
    </source>
</evidence>
<sequence length="64" mass="6910">MLNGTDLLSALRATVGIVYNSTGQLPCYDLCGLYVECADPTGCGLGFDSYAWDYQVPRLVLTKS</sequence>
<dbReference type="Proteomes" id="UP001108240">
    <property type="component" value="Unplaced"/>
</dbReference>
<name>A0A9J7WX05_CYPCA</name>
<protein>
    <submittedName>
        <fullName evidence="1">Dipeptidyl-peptidase 7</fullName>
    </submittedName>
</protein>
<dbReference type="AlphaFoldDB" id="A0A9J7WX05"/>
<reference evidence="1" key="1">
    <citation type="submission" date="2025-08" db="UniProtKB">
        <authorList>
            <consortium name="Ensembl"/>
        </authorList>
    </citation>
    <scope>IDENTIFICATION</scope>
</reference>
<dbReference type="Ensembl" id="ENSCCRT00000140162.1">
    <property type="protein sequence ID" value="ENSCCRP00000099268.1"/>
    <property type="gene ID" value="ENSCCRG00000032863.2"/>
</dbReference>